<evidence type="ECO:0000313" key="2">
    <source>
        <dbReference type="Proteomes" id="UP001162992"/>
    </source>
</evidence>
<dbReference type="Proteomes" id="UP001162992">
    <property type="component" value="Chromosome 1"/>
</dbReference>
<evidence type="ECO:0000313" key="1">
    <source>
        <dbReference type="EMBL" id="KAJ7570004.1"/>
    </source>
</evidence>
<name>A0ACC2EU65_DIPCM</name>
<reference evidence="2" key="1">
    <citation type="journal article" date="2024" name="Proc. Natl. Acad. Sci. U.S.A.">
        <title>Extraordinary preservation of gene collinearity over three hundred million years revealed in homosporous lycophytes.</title>
        <authorList>
            <person name="Li C."/>
            <person name="Wickell D."/>
            <person name="Kuo L.Y."/>
            <person name="Chen X."/>
            <person name="Nie B."/>
            <person name="Liao X."/>
            <person name="Peng D."/>
            <person name="Ji J."/>
            <person name="Jenkins J."/>
            <person name="Williams M."/>
            <person name="Shu S."/>
            <person name="Plott C."/>
            <person name="Barry K."/>
            <person name="Rajasekar S."/>
            <person name="Grimwood J."/>
            <person name="Han X."/>
            <person name="Sun S."/>
            <person name="Hou Z."/>
            <person name="He W."/>
            <person name="Dai G."/>
            <person name="Sun C."/>
            <person name="Schmutz J."/>
            <person name="Leebens-Mack J.H."/>
            <person name="Li F.W."/>
            <person name="Wang L."/>
        </authorList>
    </citation>
    <scope>NUCLEOTIDE SEQUENCE [LARGE SCALE GENOMIC DNA]</scope>
    <source>
        <strain evidence="2">cv. PW_Plant_1</strain>
    </source>
</reference>
<protein>
    <submittedName>
        <fullName evidence="1">Uncharacterized protein</fullName>
    </submittedName>
</protein>
<keyword evidence="2" id="KW-1185">Reference proteome</keyword>
<sequence length="126" mass="13591">MSGHLSHSSSVILLLLHTSVRGSQLDREPVATSTALHAPPALVAFMVCTYTDATNVVRPPATAIFLNLTAHPPSRVSAHGRPNHLHNATRICDRCHHGSRLKGTIGNLSNQELFMISLLGKDESIK</sequence>
<gene>
    <name evidence="1" type="ORF">O6H91_01G103500</name>
</gene>
<accession>A0ACC2EU65</accession>
<comment type="caution">
    <text evidence="1">The sequence shown here is derived from an EMBL/GenBank/DDBJ whole genome shotgun (WGS) entry which is preliminary data.</text>
</comment>
<organism evidence="1 2">
    <name type="scientific">Diphasiastrum complanatum</name>
    <name type="common">Issler's clubmoss</name>
    <name type="synonym">Lycopodium complanatum</name>
    <dbReference type="NCBI Taxonomy" id="34168"/>
    <lineage>
        <taxon>Eukaryota</taxon>
        <taxon>Viridiplantae</taxon>
        <taxon>Streptophyta</taxon>
        <taxon>Embryophyta</taxon>
        <taxon>Tracheophyta</taxon>
        <taxon>Lycopodiopsida</taxon>
        <taxon>Lycopodiales</taxon>
        <taxon>Lycopodiaceae</taxon>
        <taxon>Lycopodioideae</taxon>
        <taxon>Diphasiastrum</taxon>
    </lineage>
</organism>
<dbReference type="EMBL" id="CM055092">
    <property type="protein sequence ID" value="KAJ7570004.1"/>
    <property type="molecule type" value="Genomic_DNA"/>
</dbReference>
<proteinExistence type="predicted"/>